<feature type="transmembrane region" description="Helical" evidence="6">
    <location>
        <begin position="42"/>
        <end position="65"/>
    </location>
</feature>
<feature type="transmembrane region" description="Helical" evidence="6">
    <location>
        <begin position="220"/>
        <end position="239"/>
    </location>
</feature>
<dbReference type="EMBL" id="JAGKQH010000016">
    <property type="protein sequence ID" value="KAG6576614.1"/>
    <property type="molecule type" value="Genomic_DNA"/>
</dbReference>
<keyword evidence="5 6" id="KW-0472">Membrane</keyword>
<evidence type="ECO:0000256" key="4">
    <source>
        <dbReference type="ARBA" id="ARBA00022989"/>
    </source>
</evidence>
<evidence type="ECO:0000256" key="3">
    <source>
        <dbReference type="ARBA" id="ARBA00022692"/>
    </source>
</evidence>
<feature type="transmembrane region" description="Helical" evidence="6">
    <location>
        <begin position="188"/>
        <end position="208"/>
    </location>
</feature>
<dbReference type="InterPro" id="IPR030184">
    <property type="entry name" value="WAT1-related"/>
</dbReference>
<feature type="transmembrane region" description="Helical" evidence="6">
    <location>
        <begin position="111"/>
        <end position="128"/>
    </location>
</feature>
<feature type="transmembrane region" description="Helical" evidence="6">
    <location>
        <begin position="140"/>
        <end position="158"/>
    </location>
</feature>
<dbReference type="GO" id="GO:0016020">
    <property type="term" value="C:membrane"/>
    <property type="evidence" value="ECO:0007669"/>
    <property type="project" value="UniProtKB-SubCell"/>
</dbReference>
<comment type="caution">
    <text evidence="9">The sequence shown here is derived from an EMBL/GenBank/DDBJ whole genome shotgun (WGS) entry which is preliminary data.</text>
</comment>
<gene>
    <name evidence="9" type="ORF">SDJN03_24188</name>
</gene>
<comment type="subcellular location">
    <subcellularLocation>
        <location evidence="1 6">Membrane</location>
        <topology evidence="1 6">Multi-pass membrane protein</topology>
    </subcellularLocation>
</comment>
<feature type="transmembrane region" description="Helical" evidence="6">
    <location>
        <begin position="259"/>
        <end position="278"/>
    </location>
</feature>
<feature type="transmembrane region" description="Helical" evidence="6">
    <location>
        <begin position="77"/>
        <end position="99"/>
    </location>
</feature>
<proteinExistence type="inferred from homology"/>
<keyword evidence="3 6" id="KW-0812">Transmembrane</keyword>
<feature type="region of interest" description="Disordered" evidence="7">
    <location>
        <begin position="360"/>
        <end position="396"/>
    </location>
</feature>
<dbReference type="Proteomes" id="UP000685013">
    <property type="component" value="Chromosome 16"/>
</dbReference>
<evidence type="ECO:0000256" key="1">
    <source>
        <dbReference type="ARBA" id="ARBA00004141"/>
    </source>
</evidence>
<dbReference type="InterPro" id="IPR000620">
    <property type="entry name" value="EamA_dom"/>
</dbReference>
<keyword evidence="4 6" id="KW-1133">Transmembrane helix</keyword>
<reference evidence="9 10" key="1">
    <citation type="journal article" date="2021" name="Hortic Res">
        <title>The domestication of Cucurbita argyrosperma as revealed by the genome of its wild relative.</title>
        <authorList>
            <person name="Barrera-Redondo J."/>
            <person name="Sanchez-de la Vega G."/>
            <person name="Aguirre-Liguori J.A."/>
            <person name="Castellanos-Morales G."/>
            <person name="Gutierrez-Guerrero Y.T."/>
            <person name="Aguirre-Dugua X."/>
            <person name="Aguirre-Planter E."/>
            <person name="Tenaillon M.I."/>
            <person name="Lira-Saade R."/>
            <person name="Eguiarte L.E."/>
        </authorList>
    </citation>
    <scope>NUCLEOTIDE SEQUENCE [LARGE SCALE GENOMIC DNA]</scope>
    <source>
        <strain evidence="9">JBR-2021</strain>
    </source>
</reference>
<evidence type="ECO:0000256" key="7">
    <source>
        <dbReference type="SAM" id="MobiDB-lite"/>
    </source>
</evidence>
<evidence type="ECO:0000256" key="2">
    <source>
        <dbReference type="ARBA" id="ARBA00007635"/>
    </source>
</evidence>
<evidence type="ECO:0000313" key="10">
    <source>
        <dbReference type="Proteomes" id="UP000685013"/>
    </source>
</evidence>
<sequence length="396" mass="42867">MGVNQMQKLLKASRPILAMLPVQIFATGMQLLSKVILNHGTFVFALMAYRHLVAALCVAPFAFFFERRNANKLSWQVLFWLFLSAFTGITAAMGLYYYGLRDTTATYATNFLNLIPVVTFVISSMLRIEKVSLKRRAGRITVVGAILCVGGVVITSVYRGKGFHIGHHVAHVNDNTNNNASNEGGRHWGRGTLLLLGSCFSYSTWFVVQVKLLKLFPSKYLATMLTCVIACIQSTLLGLCLDTNNASWKLGWDLQLLTILYSGALATAATFCLMTWAISMQGPTFPPMFNPLTLIFVAISEGIILGEEIKVGSMLGTGVMVAGLYCFLWGKTKEMKKSAHLPRATAAALAIEAATATSEPAPLPSAAVVPTASPTPNNNTPIAASDAEQGCNRTNP</sequence>
<dbReference type="GO" id="GO:0022857">
    <property type="term" value="F:transmembrane transporter activity"/>
    <property type="evidence" value="ECO:0007669"/>
    <property type="project" value="InterPro"/>
</dbReference>
<dbReference type="AlphaFoldDB" id="A0AAV6M710"/>
<name>A0AAV6M710_9ROSI</name>
<dbReference type="Pfam" id="PF00892">
    <property type="entry name" value="EamA"/>
    <property type="match status" value="2"/>
</dbReference>
<evidence type="ECO:0000256" key="6">
    <source>
        <dbReference type="RuleBase" id="RU363077"/>
    </source>
</evidence>
<evidence type="ECO:0000259" key="8">
    <source>
        <dbReference type="Pfam" id="PF00892"/>
    </source>
</evidence>
<keyword evidence="10" id="KW-1185">Reference proteome</keyword>
<feature type="transmembrane region" description="Helical" evidence="6">
    <location>
        <begin position="16"/>
        <end position="36"/>
    </location>
</feature>
<protein>
    <recommendedName>
        <fullName evidence="6">WAT1-related protein</fullName>
    </recommendedName>
</protein>
<feature type="transmembrane region" description="Helical" evidence="6">
    <location>
        <begin position="285"/>
        <end position="305"/>
    </location>
</feature>
<organism evidence="9 10">
    <name type="scientific">Cucurbita argyrosperma subsp. sororia</name>
    <dbReference type="NCBI Taxonomy" id="37648"/>
    <lineage>
        <taxon>Eukaryota</taxon>
        <taxon>Viridiplantae</taxon>
        <taxon>Streptophyta</taxon>
        <taxon>Embryophyta</taxon>
        <taxon>Tracheophyta</taxon>
        <taxon>Spermatophyta</taxon>
        <taxon>Magnoliopsida</taxon>
        <taxon>eudicotyledons</taxon>
        <taxon>Gunneridae</taxon>
        <taxon>Pentapetalae</taxon>
        <taxon>rosids</taxon>
        <taxon>fabids</taxon>
        <taxon>Cucurbitales</taxon>
        <taxon>Cucurbitaceae</taxon>
        <taxon>Cucurbiteae</taxon>
        <taxon>Cucurbita</taxon>
    </lineage>
</organism>
<feature type="non-terminal residue" evidence="9">
    <location>
        <position position="1"/>
    </location>
</feature>
<feature type="transmembrane region" description="Helical" evidence="6">
    <location>
        <begin position="311"/>
        <end position="330"/>
    </location>
</feature>
<feature type="domain" description="EamA" evidence="8">
    <location>
        <begin position="16"/>
        <end position="156"/>
    </location>
</feature>
<evidence type="ECO:0000256" key="5">
    <source>
        <dbReference type="ARBA" id="ARBA00023136"/>
    </source>
</evidence>
<accession>A0AAV6M710</accession>
<evidence type="ECO:0000313" key="9">
    <source>
        <dbReference type="EMBL" id="KAG6576614.1"/>
    </source>
</evidence>
<feature type="domain" description="EamA" evidence="8">
    <location>
        <begin position="190"/>
        <end position="328"/>
    </location>
</feature>
<comment type="similarity">
    <text evidence="2 6">Belongs to the drug/metabolite transporter (DMT) superfamily. Plant drug/metabolite exporter (P-DME) (TC 2.A.7.4) family.</text>
</comment>
<dbReference type="PANTHER" id="PTHR31218">
    <property type="entry name" value="WAT1-RELATED PROTEIN"/>
    <property type="match status" value="1"/>
</dbReference>
<feature type="compositionally biased region" description="Low complexity" evidence="7">
    <location>
        <begin position="370"/>
        <end position="385"/>
    </location>
</feature>